<sequence length="360" mass="41896">MSKLKLYQNERLDFLRKQEDPLADQAVGELMRQPEIISQINQWTEIPDTLPSNFTPSLQEFFLEYKQELTDQEKEILKQGQSFFNKQGDIYLAMLGFYSLPYCYAFANGAEVLVRSNRIVNESGKRLGETAKFLLEVFRPGAFLNSGEAFFICAKIRLIHAFSRYFIHHYSKDWKEEFGQPINQEDLLGTNLAFSLLVLRGMRKIGISISKRESEQILGYWKILGKLMGIQTDYWPDNNKEAFELEKLIRLRHMRNSKAGEILIRSLLSYYEQNQREAFLKGKSESLVSFMIGKEASSALGIQTESIFTSEIIGAIFQFLGWKNYAGKKSHARFIQEFEEGYFQQFGEKVRIQLPERKRS</sequence>
<organism evidence="2 3">
    <name type="scientific">Algoriphagus iocasae</name>
    <dbReference type="NCBI Taxonomy" id="1836499"/>
    <lineage>
        <taxon>Bacteria</taxon>
        <taxon>Pseudomonadati</taxon>
        <taxon>Bacteroidota</taxon>
        <taxon>Cytophagia</taxon>
        <taxon>Cytophagales</taxon>
        <taxon>Cyclobacteriaceae</taxon>
        <taxon>Algoriphagus</taxon>
    </lineage>
</organism>
<name>A0A841MWD2_9BACT</name>
<dbReference type="GO" id="GO:0016491">
    <property type="term" value="F:oxidoreductase activity"/>
    <property type="evidence" value="ECO:0007669"/>
    <property type="project" value="InterPro"/>
</dbReference>
<keyword evidence="3" id="KW-1185">Reference proteome</keyword>
<dbReference type="InterPro" id="IPR037473">
    <property type="entry name" value="Lcp-like"/>
</dbReference>
<dbReference type="InterPro" id="IPR018713">
    <property type="entry name" value="MPAB/Lcp_cat_dom"/>
</dbReference>
<dbReference type="PANTHER" id="PTHR37539">
    <property type="entry name" value="SECRETED PROTEIN-RELATED"/>
    <property type="match status" value="1"/>
</dbReference>
<evidence type="ECO:0000313" key="3">
    <source>
        <dbReference type="Proteomes" id="UP000588604"/>
    </source>
</evidence>
<dbReference type="PANTHER" id="PTHR37539:SF1">
    <property type="entry name" value="ER-BOUND OXYGENASE MPAB_MPAB'_RUBBER OXYGENASE CATALYTIC DOMAIN-CONTAINING PROTEIN"/>
    <property type="match status" value="1"/>
</dbReference>
<dbReference type="Proteomes" id="UP000588604">
    <property type="component" value="Unassembled WGS sequence"/>
</dbReference>
<evidence type="ECO:0000313" key="2">
    <source>
        <dbReference type="EMBL" id="MBB6328356.1"/>
    </source>
</evidence>
<dbReference type="AlphaFoldDB" id="A0A841MWD2"/>
<protein>
    <recommendedName>
        <fullName evidence="1">ER-bound oxygenase mpaB/mpaB'/Rubber oxygenase catalytic domain-containing protein</fullName>
    </recommendedName>
</protein>
<gene>
    <name evidence="2" type="ORF">FHS59_003999</name>
</gene>
<dbReference type="RefSeq" id="WP_184497286.1">
    <property type="nucleotide sequence ID" value="NZ_JACIJO010000003.1"/>
</dbReference>
<proteinExistence type="predicted"/>
<reference evidence="2 3" key="1">
    <citation type="submission" date="2020-08" db="EMBL/GenBank/DDBJ databases">
        <title>Genomic Encyclopedia of Type Strains, Phase IV (KMG-IV): sequencing the most valuable type-strain genomes for metagenomic binning, comparative biology and taxonomic classification.</title>
        <authorList>
            <person name="Goeker M."/>
        </authorList>
    </citation>
    <scope>NUCLEOTIDE SEQUENCE [LARGE SCALE GENOMIC DNA]</scope>
    <source>
        <strain evidence="2 3">DSM 102044</strain>
    </source>
</reference>
<evidence type="ECO:0000259" key="1">
    <source>
        <dbReference type="Pfam" id="PF09995"/>
    </source>
</evidence>
<comment type="caution">
    <text evidence="2">The sequence shown here is derived from an EMBL/GenBank/DDBJ whole genome shotgun (WGS) entry which is preliminary data.</text>
</comment>
<feature type="domain" description="ER-bound oxygenase mpaB/mpaB'/Rubber oxygenase catalytic" evidence="1">
    <location>
        <begin position="118"/>
        <end position="244"/>
    </location>
</feature>
<dbReference type="Pfam" id="PF09995">
    <property type="entry name" value="MPAB_Lcp_cat"/>
    <property type="match status" value="1"/>
</dbReference>
<dbReference type="EMBL" id="JACIJO010000003">
    <property type="protein sequence ID" value="MBB6328356.1"/>
    <property type="molecule type" value="Genomic_DNA"/>
</dbReference>
<accession>A0A841MWD2</accession>